<gene>
    <name evidence="1" type="ORF">J1792_08750</name>
</gene>
<proteinExistence type="predicted"/>
<keyword evidence="2" id="KW-1185">Reference proteome</keyword>
<evidence type="ECO:0000313" key="2">
    <source>
        <dbReference type="Proteomes" id="UP000664781"/>
    </source>
</evidence>
<dbReference type="AlphaFoldDB" id="A0A939JMY7"/>
<comment type="caution">
    <text evidence="1">The sequence shown here is derived from an EMBL/GenBank/DDBJ whole genome shotgun (WGS) entry which is preliminary data.</text>
</comment>
<organism evidence="1 2">
    <name type="scientific">Streptomyces triculaminicus</name>
    <dbReference type="NCBI Taxonomy" id="2816232"/>
    <lineage>
        <taxon>Bacteria</taxon>
        <taxon>Bacillati</taxon>
        <taxon>Actinomycetota</taxon>
        <taxon>Actinomycetes</taxon>
        <taxon>Kitasatosporales</taxon>
        <taxon>Streptomycetaceae</taxon>
        <taxon>Streptomyces</taxon>
    </lineage>
</organism>
<protein>
    <submittedName>
        <fullName evidence="1">Uncharacterized protein</fullName>
    </submittedName>
</protein>
<reference evidence="1" key="1">
    <citation type="submission" date="2021-03" db="EMBL/GenBank/DDBJ databases">
        <title>Streptomyces strains.</title>
        <authorList>
            <person name="Lund M.B."/>
            <person name="Toerring T."/>
        </authorList>
    </citation>
    <scope>NUCLEOTIDE SEQUENCE</scope>
    <source>
        <strain evidence="1">JCM 4242</strain>
    </source>
</reference>
<evidence type="ECO:0000313" key="1">
    <source>
        <dbReference type="EMBL" id="MBO0652873.1"/>
    </source>
</evidence>
<sequence>MASQARHARSPLPPPPRRRALTRIGMTLSAGAALVGAGAADAQAEPQAPRVQLARQDVRAALQGTTVGLRKSVEGLSPVVKQFKYHPLAGTAVDPLNNVASTQILDFKPVSTAPVTAPITTRGQIGDLPVAGQVLQGLLPG</sequence>
<dbReference type="EMBL" id="JAFMOF010000001">
    <property type="protein sequence ID" value="MBO0652873.1"/>
    <property type="molecule type" value="Genomic_DNA"/>
</dbReference>
<accession>A0A939JMY7</accession>
<dbReference type="Proteomes" id="UP000664781">
    <property type="component" value="Unassembled WGS sequence"/>
</dbReference>
<name>A0A939JMY7_9ACTN</name>